<accession>A0ABW7QF97</accession>
<evidence type="ECO:0000313" key="2">
    <source>
        <dbReference type="Proteomes" id="UP001610818"/>
    </source>
</evidence>
<dbReference type="InterPro" id="IPR016181">
    <property type="entry name" value="Acyl_CoA_acyltransferase"/>
</dbReference>
<proteinExistence type="predicted"/>
<sequence length="137" mass="14677">MKFRRPPPPCPRAVTYRWAPAATAAGRQIITLLDGRGRDIGHVDYQVCHPCGAAHVNTIAIAGPWQGMGLGREALHRAADPWPTYAWSTSRQSSEGRKFFAAMAEETGMDFMPGAGGCPHITAQPPGPGSRTGRALL</sequence>
<reference evidence="1 2" key="1">
    <citation type="submission" date="2024-10" db="EMBL/GenBank/DDBJ databases">
        <title>The Natural Products Discovery Center: Release of the First 8490 Sequenced Strains for Exploring Actinobacteria Biosynthetic Diversity.</title>
        <authorList>
            <person name="Kalkreuter E."/>
            <person name="Kautsar S.A."/>
            <person name="Yang D."/>
            <person name="Bader C.D."/>
            <person name="Teijaro C.N."/>
            <person name="Fluegel L."/>
            <person name="Davis C.M."/>
            <person name="Simpson J.R."/>
            <person name="Lauterbach L."/>
            <person name="Steele A.D."/>
            <person name="Gui C."/>
            <person name="Meng S."/>
            <person name="Li G."/>
            <person name="Viehrig K."/>
            <person name="Ye F."/>
            <person name="Su P."/>
            <person name="Kiefer A.F."/>
            <person name="Nichols A."/>
            <person name="Cepeda A.J."/>
            <person name="Yan W."/>
            <person name="Fan B."/>
            <person name="Jiang Y."/>
            <person name="Adhikari A."/>
            <person name="Zheng C.-J."/>
            <person name="Schuster L."/>
            <person name="Cowan T.M."/>
            <person name="Smanski M.J."/>
            <person name="Chevrette M.G."/>
            <person name="De Carvalho L.P.S."/>
            <person name="Shen B."/>
        </authorList>
    </citation>
    <scope>NUCLEOTIDE SEQUENCE [LARGE SCALE GENOMIC DNA]</scope>
    <source>
        <strain evidence="1 2">NPDC017990</strain>
    </source>
</reference>
<dbReference type="SUPFAM" id="SSF55729">
    <property type="entry name" value="Acyl-CoA N-acyltransferases (Nat)"/>
    <property type="match status" value="1"/>
</dbReference>
<dbReference type="EMBL" id="JBIRGQ010000001">
    <property type="protein sequence ID" value="MFH8543626.1"/>
    <property type="molecule type" value="Genomic_DNA"/>
</dbReference>
<comment type="caution">
    <text evidence="1">The sequence shown here is derived from an EMBL/GenBank/DDBJ whole genome shotgun (WGS) entry which is preliminary data.</text>
</comment>
<dbReference type="Proteomes" id="UP001610818">
    <property type="component" value="Unassembled WGS sequence"/>
</dbReference>
<evidence type="ECO:0000313" key="1">
    <source>
        <dbReference type="EMBL" id="MFH8543626.1"/>
    </source>
</evidence>
<gene>
    <name evidence="1" type="ORF">ACH4F9_01295</name>
</gene>
<name>A0ABW7QF97_9ACTN</name>
<protein>
    <submittedName>
        <fullName evidence="1">N-acetyltransferase</fullName>
    </submittedName>
</protein>
<dbReference type="RefSeq" id="WP_397706879.1">
    <property type="nucleotide sequence ID" value="NZ_JBIRGN010000001.1"/>
</dbReference>
<organism evidence="1 2">
    <name type="scientific">Streptomyces longisporoflavus</name>
    <dbReference type="NCBI Taxonomy" id="28044"/>
    <lineage>
        <taxon>Bacteria</taxon>
        <taxon>Bacillati</taxon>
        <taxon>Actinomycetota</taxon>
        <taxon>Actinomycetes</taxon>
        <taxon>Kitasatosporales</taxon>
        <taxon>Streptomycetaceae</taxon>
        <taxon>Streptomyces</taxon>
    </lineage>
</organism>
<keyword evidence="2" id="KW-1185">Reference proteome</keyword>
<dbReference type="Gene3D" id="3.40.630.30">
    <property type="match status" value="1"/>
</dbReference>